<name>A0ABT3RMZ2_9BACT</name>
<evidence type="ECO:0000313" key="2">
    <source>
        <dbReference type="EMBL" id="MCX2743177.1"/>
    </source>
</evidence>
<sequence length="244" mass="27999">MAKLIYFSIFILLSNTGFCQNKKYFGQVIDKETQKPLEGANIIIKNTGKGTSTDREGKFEIERLYDNKEVEVSYIGYQSTPHRLKGRSTNIIQLEKETLIIDHIDLRLGEYKGPSTYITKKEFESKNTYTQSVNPNFTIIEEPASFHGGVANLYAFFAANFQYNQSMLEQKSTGSVIVQFTINEEGSAENIKFFKEINLSNQVKKEILNTFKTMPNWKPASQRGREVKQHFITTISFGDNRNQN</sequence>
<dbReference type="InterPro" id="IPR008969">
    <property type="entry name" value="CarboxyPept-like_regulatory"/>
</dbReference>
<dbReference type="SUPFAM" id="SSF49464">
    <property type="entry name" value="Carboxypeptidase regulatory domain-like"/>
    <property type="match status" value="1"/>
</dbReference>
<dbReference type="RefSeq" id="WP_266055552.1">
    <property type="nucleotide sequence ID" value="NZ_JAPFQN010000003.1"/>
</dbReference>
<dbReference type="SUPFAM" id="SSF74653">
    <property type="entry name" value="TolA/TonB C-terminal domain"/>
    <property type="match status" value="1"/>
</dbReference>
<dbReference type="Proteomes" id="UP001209885">
    <property type="component" value="Unassembled WGS sequence"/>
</dbReference>
<dbReference type="EMBL" id="JAPFQN010000003">
    <property type="protein sequence ID" value="MCX2743177.1"/>
    <property type="molecule type" value="Genomic_DNA"/>
</dbReference>
<dbReference type="InterPro" id="IPR037682">
    <property type="entry name" value="TonB_C"/>
</dbReference>
<evidence type="ECO:0000313" key="3">
    <source>
        <dbReference type="Proteomes" id="UP001209885"/>
    </source>
</evidence>
<protein>
    <submittedName>
        <fullName evidence="2">Carboxypeptidase-like regulatory domain-containing protein</fullName>
    </submittedName>
</protein>
<dbReference type="Pfam" id="PF03544">
    <property type="entry name" value="TonB_C"/>
    <property type="match status" value="1"/>
</dbReference>
<accession>A0ABT3RMZ2</accession>
<comment type="caution">
    <text evidence="2">The sequence shown here is derived from an EMBL/GenBank/DDBJ whole genome shotgun (WGS) entry which is preliminary data.</text>
</comment>
<evidence type="ECO:0000259" key="1">
    <source>
        <dbReference type="Pfam" id="PF03544"/>
    </source>
</evidence>
<organism evidence="2 3">
    <name type="scientific">Mangrovivirga halotolerans</name>
    <dbReference type="NCBI Taxonomy" id="2993936"/>
    <lineage>
        <taxon>Bacteria</taxon>
        <taxon>Pseudomonadati</taxon>
        <taxon>Bacteroidota</taxon>
        <taxon>Cytophagia</taxon>
        <taxon>Cytophagales</taxon>
        <taxon>Mangrovivirgaceae</taxon>
        <taxon>Mangrovivirga</taxon>
    </lineage>
</organism>
<dbReference type="Gene3D" id="2.60.40.1120">
    <property type="entry name" value="Carboxypeptidase-like, regulatory domain"/>
    <property type="match status" value="1"/>
</dbReference>
<dbReference type="Pfam" id="PF13715">
    <property type="entry name" value="CarbopepD_reg_2"/>
    <property type="match status" value="1"/>
</dbReference>
<feature type="domain" description="TonB C-terminal" evidence="1">
    <location>
        <begin position="161"/>
        <end position="237"/>
    </location>
</feature>
<reference evidence="2 3" key="1">
    <citation type="submission" date="2022-11" db="EMBL/GenBank/DDBJ databases">
        <title>The characterization of three novel Bacteroidetes species and genomic analysis of their roles in tidal elemental geochemical cycles.</title>
        <authorList>
            <person name="Ma K."/>
        </authorList>
    </citation>
    <scope>NUCLEOTIDE SEQUENCE [LARGE SCALE GENOMIC DNA]</scope>
    <source>
        <strain evidence="2 3">M17</strain>
    </source>
</reference>
<gene>
    <name evidence="2" type="ORF">OO013_04835</name>
</gene>
<dbReference type="Gene3D" id="3.30.1150.10">
    <property type="match status" value="1"/>
</dbReference>
<keyword evidence="3" id="KW-1185">Reference proteome</keyword>
<proteinExistence type="predicted"/>